<feature type="domain" description="EamA" evidence="7">
    <location>
        <begin position="151"/>
        <end position="287"/>
    </location>
</feature>
<feature type="transmembrane region" description="Helical" evidence="6">
    <location>
        <begin position="94"/>
        <end position="114"/>
    </location>
</feature>
<dbReference type="PANTHER" id="PTHR32322:SF2">
    <property type="entry name" value="EAMA DOMAIN-CONTAINING PROTEIN"/>
    <property type="match status" value="1"/>
</dbReference>
<evidence type="ECO:0000313" key="8">
    <source>
        <dbReference type="EMBL" id="MBE1426168.1"/>
    </source>
</evidence>
<dbReference type="PANTHER" id="PTHR32322">
    <property type="entry name" value="INNER MEMBRANE TRANSPORTER"/>
    <property type="match status" value="1"/>
</dbReference>
<dbReference type="Pfam" id="PF00892">
    <property type="entry name" value="EamA"/>
    <property type="match status" value="2"/>
</dbReference>
<feature type="transmembrane region" description="Helical" evidence="6">
    <location>
        <begin position="154"/>
        <end position="173"/>
    </location>
</feature>
<feature type="transmembrane region" description="Helical" evidence="6">
    <location>
        <begin position="247"/>
        <end position="264"/>
    </location>
</feature>
<feature type="transmembrane region" description="Helical" evidence="6">
    <location>
        <begin position="126"/>
        <end position="148"/>
    </location>
</feature>
<proteinExistence type="inferred from homology"/>
<keyword evidence="4 6" id="KW-1133">Transmembrane helix</keyword>
<gene>
    <name evidence="8" type="ORF">H4684_002830</name>
</gene>
<feature type="transmembrane region" description="Helical" evidence="6">
    <location>
        <begin position="64"/>
        <end position="82"/>
    </location>
</feature>
<dbReference type="Proteomes" id="UP000639010">
    <property type="component" value="Unassembled WGS sequence"/>
</dbReference>
<evidence type="ECO:0000256" key="2">
    <source>
        <dbReference type="ARBA" id="ARBA00007362"/>
    </source>
</evidence>
<dbReference type="SUPFAM" id="SSF103481">
    <property type="entry name" value="Multidrug resistance efflux transporter EmrE"/>
    <property type="match status" value="2"/>
</dbReference>
<evidence type="ECO:0000256" key="3">
    <source>
        <dbReference type="ARBA" id="ARBA00022692"/>
    </source>
</evidence>
<name>A0ABR9H635_9BACT</name>
<comment type="subcellular location">
    <subcellularLocation>
        <location evidence="1">Membrane</location>
        <topology evidence="1">Multi-pass membrane protein</topology>
    </subcellularLocation>
</comment>
<dbReference type="InterPro" id="IPR037185">
    <property type="entry name" value="EmrE-like"/>
</dbReference>
<comment type="similarity">
    <text evidence="2">Belongs to the EamA transporter family.</text>
</comment>
<evidence type="ECO:0000256" key="1">
    <source>
        <dbReference type="ARBA" id="ARBA00004141"/>
    </source>
</evidence>
<feature type="transmembrane region" description="Helical" evidence="6">
    <location>
        <begin position="270"/>
        <end position="287"/>
    </location>
</feature>
<evidence type="ECO:0000256" key="6">
    <source>
        <dbReference type="SAM" id="Phobius"/>
    </source>
</evidence>
<feature type="transmembrane region" description="Helical" evidence="6">
    <location>
        <begin position="215"/>
        <end position="235"/>
    </location>
</feature>
<evidence type="ECO:0000259" key="7">
    <source>
        <dbReference type="Pfam" id="PF00892"/>
    </source>
</evidence>
<keyword evidence="9" id="KW-1185">Reference proteome</keyword>
<dbReference type="InterPro" id="IPR000620">
    <property type="entry name" value="EamA_dom"/>
</dbReference>
<evidence type="ECO:0000256" key="5">
    <source>
        <dbReference type="ARBA" id="ARBA00023136"/>
    </source>
</evidence>
<dbReference type="RefSeq" id="WP_192624206.1">
    <property type="nucleotide sequence ID" value="NZ_JADBGG010000022.1"/>
</dbReference>
<evidence type="ECO:0000256" key="4">
    <source>
        <dbReference type="ARBA" id="ARBA00022989"/>
    </source>
</evidence>
<comment type="caution">
    <text evidence="8">The sequence shown here is derived from an EMBL/GenBank/DDBJ whole genome shotgun (WGS) entry which is preliminary data.</text>
</comment>
<keyword evidence="5 6" id="KW-0472">Membrane</keyword>
<accession>A0ABR9H635</accession>
<protein>
    <submittedName>
        <fullName evidence="8">Drug/metabolite transporter (DMT)-like permease</fullName>
    </submittedName>
</protein>
<evidence type="ECO:0000313" key="9">
    <source>
        <dbReference type="Proteomes" id="UP000639010"/>
    </source>
</evidence>
<organism evidence="8 9">
    <name type="scientific">Desulfomicrobium macestii</name>
    <dbReference type="NCBI Taxonomy" id="90731"/>
    <lineage>
        <taxon>Bacteria</taxon>
        <taxon>Pseudomonadati</taxon>
        <taxon>Thermodesulfobacteriota</taxon>
        <taxon>Desulfovibrionia</taxon>
        <taxon>Desulfovibrionales</taxon>
        <taxon>Desulfomicrobiaceae</taxon>
        <taxon>Desulfomicrobium</taxon>
    </lineage>
</organism>
<feature type="transmembrane region" description="Helical" evidence="6">
    <location>
        <begin position="180"/>
        <end position="203"/>
    </location>
</feature>
<reference evidence="8 9" key="1">
    <citation type="submission" date="2020-10" db="EMBL/GenBank/DDBJ databases">
        <title>Genomic Encyclopedia of Type Strains, Phase IV (KMG-IV): sequencing the most valuable type-strain genomes for metagenomic binning, comparative biology and taxonomic classification.</title>
        <authorList>
            <person name="Goeker M."/>
        </authorList>
    </citation>
    <scope>NUCLEOTIDE SEQUENCE [LARGE SCALE GENOMIC DNA]</scope>
    <source>
        <strain evidence="8 9">DSM 4194</strain>
    </source>
</reference>
<sequence>MLVYAKLVGSVFFWGATWISGRVLAQDMGPFSAALLRFVTASIFLFLWSWHAGHGFPRLPRKEILPVAFLGLTGIFLYNAFFFTGLQTVPAGRAALIIASVPVVIGVMSALFLGDKLTTAKILGTLLSLSGAAIVLSGGNPLVLFHGGLSRGDLMILGCVGAWTAYSLAGSRVMRRLDPLLTVTWSCLLGTLMLIGPALTHGLTADIARAGLVDWANILFLGVIATGVAFTWYYAGIKAIGPARAGIFINLVPVFAITMGYVILDEPVTSSLLSGGAMVISGVYLANRPATATKP</sequence>
<dbReference type="EMBL" id="JADBGG010000022">
    <property type="protein sequence ID" value="MBE1426168.1"/>
    <property type="molecule type" value="Genomic_DNA"/>
</dbReference>
<dbReference type="InterPro" id="IPR050638">
    <property type="entry name" value="AA-Vitamin_Transporters"/>
</dbReference>
<keyword evidence="3 6" id="KW-0812">Transmembrane</keyword>
<feature type="domain" description="EamA" evidence="7">
    <location>
        <begin position="7"/>
        <end position="136"/>
    </location>
</feature>
<feature type="transmembrane region" description="Helical" evidence="6">
    <location>
        <begin position="35"/>
        <end position="52"/>
    </location>
</feature>